<sequence>MKNGRAKSSQLCCKTKVLQELSLDHMQKSYYENSEENDKLRARYATMETIKAIWLHQPWSSSINVSFNLVDVVLNIRR</sequence>
<protein>
    <submittedName>
        <fullName evidence="1">Uncharacterized protein</fullName>
    </submittedName>
</protein>
<gene>
    <name evidence="1" type="ORF">HYC85_028413</name>
</gene>
<comment type="caution">
    <text evidence="1">The sequence shown here is derived from an EMBL/GenBank/DDBJ whole genome shotgun (WGS) entry which is preliminary data.</text>
</comment>
<keyword evidence="2" id="KW-1185">Reference proteome</keyword>
<dbReference type="Proteomes" id="UP000593564">
    <property type="component" value="Unassembled WGS sequence"/>
</dbReference>
<accession>A0A7J7FV93</accession>
<name>A0A7J7FV93_CAMSI</name>
<dbReference type="EMBL" id="JACBKZ010000014">
    <property type="protein sequence ID" value="KAF5932242.1"/>
    <property type="molecule type" value="Genomic_DNA"/>
</dbReference>
<evidence type="ECO:0000313" key="2">
    <source>
        <dbReference type="Proteomes" id="UP000593564"/>
    </source>
</evidence>
<reference evidence="1 2" key="2">
    <citation type="submission" date="2020-07" db="EMBL/GenBank/DDBJ databases">
        <title>Genome assembly of wild tea tree DASZ reveals pedigree and selection history of tea varieties.</title>
        <authorList>
            <person name="Zhang W."/>
        </authorList>
    </citation>
    <scope>NUCLEOTIDE SEQUENCE [LARGE SCALE GENOMIC DNA]</scope>
    <source>
        <strain evidence="2">cv. G240</strain>
        <tissue evidence="1">Leaf</tissue>
    </source>
</reference>
<evidence type="ECO:0000313" key="1">
    <source>
        <dbReference type="EMBL" id="KAF5932242.1"/>
    </source>
</evidence>
<reference evidence="2" key="1">
    <citation type="journal article" date="2020" name="Nat. Commun.">
        <title>Genome assembly of wild tea tree DASZ reveals pedigree and selection history of tea varieties.</title>
        <authorList>
            <person name="Zhang W."/>
            <person name="Zhang Y."/>
            <person name="Qiu H."/>
            <person name="Guo Y."/>
            <person name="Wan H."/>
            <person name="Zhang X."/>
            <person name="Scossa F."/>
            <person name="Alseekh S."/>
            <person name="Zhang Q."/>
            <person name="Wang P."/>
            <person name="Xu L."/>
            <person name="Schmidt M.H."/>
            <person name="Jia X."/>
            <person name="Li D."/>
            <person name="Zhu A."/>
            <person name="Guo F."/>
            <person name="Chen W."/>
            <person name="Ni D."/>
            <person name="Usadel B."/>
            <person name="Fernie A.R."/>
            <person name="Wen W."/>
        </authorList>
    </citation>
    <scope>NUCLEOTIDE SEQUENCE [LARGE SCALE GENOMIC DNA]</scope>
    <source>
        <strain evidence="2">cv. G240</strain>
    </source>
</reference>
<dbReference type="AlphaFoldDB" id="A0A7J7FV93"/>
<organism evidence="1 2">
    <name type="scientific">Camellia sinensis</name>
    <name type="common">Tea plant</name>
    <name type="synonym">Thea sinensis</name>
    <dbReference type="NCBI Taxonomy" id="4442"/>
    <lineage>
        <taxon>Eukaryota</taxon>
        <taxon>Viridiplantae</taxon>
        <taxon>Streptophyta</taxon>
        <taxon>Embryophyta</taxon>
        <taxon>Tracheophyta</taxon>
        <taxon>Spermatophyta</taxon>
        <taxon>Magnoliopsida</taxon>
        <taxon>eudicotyledons</taxon>
        <taxon>Gunneridae</taxon>
        <taxon>Pentapetalae</taxon>
        <taxon>asterids</taxon>
        <taxon>Ericales</taxon>
        <taxon>Theaceae</taxon>
        <taxon>Camellia</taxon>
    </lineage>
</organism>
<proteinExistence type="predicted"/>